<dbReference type="Proteomes" id="UP000050761">
    <property type="component" value="Unassembled WGS sequence"/>
</dbReference>
<dbReference type="WBParaSite" id="HPBE_0002420501-mRNA-1">
    <property type="protein sequence ID" value="HPBE_0002420501-mRNA-1"/>
    <property type="gene ID" value="HPBE_0002420501"/>
</dbReference>
<reference evidence="3" key="2">
    <citation type="submission" date="2019-09" db="UniProtKB">
        <authorList>
            <consortium name="WormBaseParasite"/>
        </authorList>
    </citation>
    <scope>IDENTIFICATION</scope>
</reference>
<organism evidence="2 3">
    <name type="scientific">Heligmosomoides polygyrus</name>
    <name type="common">Parasitic roundworm</name>
    <dbReference type="NCBI Taxonomy" id="6339"/>
    <lineage>
        <taxon>Eukaryota</taxon>
        <taxon>Metazoa</taxon>
        <taxon>Ecdysozoa</taxon>
        <taxon>Nematoda</taxon>
        <taxon>Chromadorea</taxon>
        <taxon>Rhabditida</taxon>
        <taxon>Rhabditina</taxon>
        <taxon>Rhabditomorpha</taxon>
        <taxon>Strongyloidea</taxon>
        <taxon>Heligmosomidae</taxon>
        <taxon>Heligmosomoides</taxon>
    </lineage>
</organism>
<keyword evidence="2" id="KW-1185">Reference proteome</keyword>
<accession>A0A3P8EA91</accession>
<reference evidence="1 2" key="1">
    <citation type="submission" date="2018-11" db="EMBL/GenBank/DDBJ databases">
        <authorList>
            <consortium name="Pathogen Informatics"/>
        </authorList>
    </citation>
    <scope>NUCLEOTIDE SEQUENCE [LARGE SCALE GENOMIC DNA]</scope>
</reference>
<dbReference type="OrthoDB" id="5835829at2759"/>
<proteinExistence type="predicted"/>
<gene>
    <name evidence="1" type="ORF">HPBE_LOCUS24204</name>
</gene>
<sequence>MSFNLRQDSEDVLQMSSNMRGDSDDVQKTSSKVQWGSDDVLQMSCCPKCAEIQKTCRRRSTWVGFQRLVKCSDEFDRFEGRDHLVENKWGKPAAVLDMVAKETTRKSYQTGDYQSVTAIITKTGWERHPSCQKLRMAGFEQGAKRWKLVA</sequence>
<evidence type="ECO:0000313" key="1">
    <source>
        <dbReference type="EMBL" id="VDP43488.1"/>
    </source>
</evidence>
<evidence type="ECO:0000313" key="3">
    <source>
        <dbReference type="WBParaSite" id="HPBE_0002420501-mRNA-1"/>
    </source>
</evidence>
<dbReference type="AlphaFoldDB" id="A0A183GND5"/>
<accession>A0A183GND5</accession>
<evidence type="ECO:0000313" key="2">
    <source>
        <dbReference type="Proteomes" id="UP000050761"/>
    </source>
</evidence>
<protein>
    <submittedName>
        <fullName evidence="3">Apple domain-containing protein</fullName>
    </submittedName>
</protein>
<name>A0A183GND5_HELPZ</name>
<dbReference type="EMBL" id="UZAH01035993">
    <property type="protein sequence ID" value="VDP43488.1"/>
    <property type="molecule type" value="Genomic_DNA"/>
</dbReference>